<feature type="domain" description="Endoribonuclease YicC-like C-terminal" evidence="8">
    <location>
        <begin position="176"/>
        <end position="289"/>
    </location>
</feature>
<dbReference type="InterPro" id="IPR013551">
    <property type="entry name" value="YicC-like_C"/>
</dbReference>
<keyword evidence="4" id="KW-0378">Hydrolase</keyword>
<keyword evidence="2" id="KW-0540">Nuclease</keyword>
<dbReference type="InterPro" id="IPR013527">
    <property type="entry name" value="YicC-like_N"/>
</dbReference>
<keyword evidence="6" id="KW-0175">Coiled coil</keyword>
<sequence length="289" mass="32891">MTHSMTAFARVEHQLDVGIFCWEIKSVNHRYLDVSFRLPEMFRFLEPALRSLMRGKISRGKLECQLKFHDAMNSNQSMLVNEPLVNDLIATGNKVAASHMIANDLSLSTILAWPGVLEITKPDIDMLGQQAEKLFEEALMQLLTTRQVEGNALNAQITLRLEKLSEEVNKCAKYITSYNEQLRDKLVTRLQNLQLEVDNARLEQELALLIARADVSEELDRLNIHVQEVANTLKSGETAVGRRLDFLMQELNREANTLSSKSDAIALTQSAIEMKVLIEQMREQIQNIE</sequence>
<evidence type="ECO:0000256" key="2">
    <source>
        <dbReference type="ARBA" id="ARBA00022722"/>
    </source>
</evidence>
<evidence type="ECO:0000256" key="5">
    <source>
        <dbReference type="ARBA" id="ARBA00035648"/>
    </source>
</evidence>
<dbReference type="AlphaFoldDB" id="A0A0W0V6Z6"/>
<accession>A0A0W0V6Z6</accession>
<dbReference type="PATRIC" id="fig|45067.4.peg.2757"/>
<dbReference type="PANTHER" id="PTHR30636:SF3">
    <property type="entry name" value="UPF0701 PROTEIN YICC"/>
    <property type="match status" value="1"/>
</dbReference>
<name>A0A0W0V6Z6_9GAMM</name>
<reference evidence="9 10" key="1">
    <citation type="submission" date="2015-11" db="EMBL/GenBank/DDBJ databases">
        <title>Genomic analysis of 38 Legionella species identifies large and diverse effector repertoires.</title>
        <authorList>
            <person name="Burstein D."/>
            <person name="Amaro F."/>
            <person name="Zusman T."/>
            <person name="Lifshitz Z."/>
            <person name="Cohen O."/>
            <person name="Gilbert J.A."/>
            <person name="Pupko T."/>
            <person name="Shuman H.A."/>
            <person name="Segal G."/>
        </authorList>
    </citation>
    <scope>NUCLEOTIDE SEQUENCE [LARGE SCALE GENOMIC DNA]</scope>
    <source>
        <strain evidence="9 10">ATCC 49751</strain>
    </source>
</reference>
<dbReference type="RefSeq" id="WP_028374241.1">
    <property type="nucleotide sequence ID" value="NZ_CAAAJD010000054.1"/>
</dbReference>
<dbReference type="GO" id="GO:0004521">
    <property type="term" value="F:RNA endonuclease activity"/>
    <property type="evidence" value="ECO:0007669"/>
    <property type="project" value="InterPro"/>
</dbReference>
<dbReference type="STRING" id="45067.Llan_2623"/>
<dbReference type="eggNOG" id="COG1561">
    <property type="taxonomic scope" value="Bacteria"/>
</dbReference>
<evidence type="ECO:0000313" key="9">
    <source>
        <dbReference type="EMBL" id="KTD15888.1"/>
    </source>
</evidence>
<proteinExistence type="inferred from homology"/>
<feature type="domain" description="Endoribonuclease YicC-like N-terminal" evidence="7">
    <location>
        <begin position="3"/>
        <end position="154"/>
    </location>
</feature>
<evidence type="ECO:0000259" key="8">
    <source>
        <dbReference type="Pfam" id="PF08340"/>
    </source>
</evidence>
<dbReference type="NCBIfam" id="TIGR00255">
    <property type="entry name" value="YicC/YloC family endoribonuclease"/>
    <property type="match status" value="1"/>
</dbReference>
<gene>
    <name evidence="9" type="ORF">Llan_2623</name>
</gene>
<evidence type="ECO:0000256" key="1">
    <source>
        <dbReference type="ARBA" id="ARBA00001968"/>
    </source>
</evidence>
<evidence type="ECO:0000256" key="3">
    <source>
        <dbReference type="ARBA" id="ARBA00022759"/>
    </source>
</evidence>
<comment type="caution">
    <text evidence="9">The sequence shown here is derived from an EMBL/GenBank/DDBJ whole genome shotgun (WGS) entry which is preliminary data.</text>
</comment>
<dbReference type="OrthoDB" id="9771229at2"/>
<dbReference type="InterPro" id="IPR005229">
    <property type="entry name" value="YicC/YloC-like"/>
</dbReference>
<comment type="cofactor">
    <cofactor evidence="1">
        <name>a divalent metal cation</name>
        <dbReference type="ChEBI" id="CHEBI:60240"/>
    </cofactor>
</comment>
<dbReference type="Proteomes" id="UP000054869">
    <property type="component" value="Unassembled WGS sequence"/>
</dbReference>
<comment type="similarity">
    <text evidence="5">Belongs to the YicC/YloC family.</text>
</comment>
<protein>
    <submittedName>
        <fullName evidence="9">Putative stress-induced protein</fullName>
    </submittedName>
</protein>
<evidence type="ECO:0000256" key="4">
    <source>
        <dbReference type="ARBA" id="ARBA00022801"/>
    </source>
</evidence>
<dbReference type="GO" id="GO:0016787">
    <property type="term" value="F:hydrolase activity"/>
    <property type="evidence" value="ECO:0007669"/>
    <property type="project" value="UniProtKB-KW"/>
</dbReference>
<dbReference type="Pfam" id="PF03755">
    <property type="entry name" value="YicC-like_N"/>
    <property type="match status" value="1"/>
</dbReference>
<evidence type="ECO:0000259" key="7">
    <source>
        <dbReference type="Pfam" id="PF03755"/>
    </source>
</evidence>
<keyword evidence="3" id="KW-0255">Endonuclease</keyword>
<keyword evidence="10" id="KW-1185">Reference proteome</keyword>
<organism evidence="9 10">
    <name type="scientific">Legionella lansingensis</name>
    <dbReference type="NCBI Taxonomy" id="45067"/>
    <lineage>
        <taxon>Bacteria</taxon>
        <taxon>Pseudomonadati</taxon>
        <taxon>Pseudomonadota</taxon>
        <taxon>Gammaproteobacteria</taxon>
        <taxon>Legionellales</taxon>
        <taxon>Legionellaceae</taxon>
        <taxon>Legionella</taxon>
    </lineage>
</organism>
<dbReference type="EMBL" id="LNYI01000077">
    <property type="protein sequence ID" value="KTD15888.1"/>
    <property type="molecule type" value="Genomic_DNA"/>
</dbReference>
<dbReference type="Pfam" id="PF08340">
    <property type="entry name" value="YicC-like_C"/>
    <property type="match status" value="1"/>
</dbReference>
<feature type="coiled-coil region" evidence="6">
    <location>
        <begin position="183"/>
        <end position="219"/>
    </location>
</feature>
<evidence type="ECO:0000256" key="6">
    <source>
        <dbReference type="SAM" id="Coils"/>
    </source>
</evidence>
<evidence type="ECO:0000313" key="10">
    <source>
        <dbReference type="Proteomes" id="UP000054869"/>
    </source>
</evidence>
<dbReference type="PANTHER" id="PTHR30636">
    <property type="entry name" value="UPF0701 PROTEIN YICC"/>
    <property type="match status" value="1"/>
</dbReference>